<feature type="compositionally biased region" description="Polar residues" evidence="9">
    <location>
        <begin position="386"/>
        <end position="414"/>
    </location>
</feature>
<keyword evidence="13" id="KW-1185">Reference proteome</keyword>
<feature type="region of interest" description="Disordered" evidence="9">
    <location>
        <begin position="386"/>
        <end position="417"/>
    </location>
</feature>
<evidence type="ECO:0000256" key="6">
    <source>
        <dbReference type="ARBA" id="ARBA00023136"/>
    </source>
</evidence>
<evidence type="ECO:0000256" key="2">
    <source>
        <dbReference type="ARBA" id="ARBA00004609"/>
    </source>
</evidence>
<dbReference type="InterPro" id="IPR027446">
    <property type="entry name" value="VSG_C_dom_sf"/>
</dbReference>
<name>A0A1G4IB64_TRYEQ</name>
<dbReference type="Proteomes" id="UP000195570">
    <property type="component" value="Unassembled WGS sequence"/>
</dbReference>
<dbReference type="GO" id="GO:0005886">
    <property type="term" value="C:plasma membrane"/>
    <property type="evidence" value="ECO:0007669"/>
    <property type="project" value="UniProtKB-SubCell"/>
</dbReference>
<evidence type="ECO:0000256" key="9">
    <source>
        <dbReference type="SAM" id="MobiDB-lite"/>
    </source>
</evidence>
<comment type="subcellular location">
    <subcellularLocation>
        <location evidence="2">Cell membrane</location>
        <topology evidence="2">Lipid-anchor</topology>
        <topology evidence="2">GPI-anchor</topology>
    </subcellularLocation>
</comment>
<evidence type="ECO:0000313" key="12">
    <source>
        <dbReference type="EMBL" id="SCU69149.1"/>
    </source>
</evidence>
<evidence type="ECO:0000313" key="13">
    <source>
        <dbReference type="Proteomes" id="UP000195570"/>
    </source>
</evidence>
<reference evidence="12" key="1">
    <citation type="submission" date="2016-09" db="EMBL/GenBank/DDBJ databases">
        <authorList>
            <person name="Hebert L."/>
            <person name="Moumen B."/>
        </authorList>
    </citation>
    <scope>NUCLEOTIDE SEQUENCE [LARGE SCALE GENOMIC DNA]</scope>
    <source>
        <strain evidence="12">OVI</strain>
    </source>
</reference>
<dbReference type="VEuPathDB" id="TriTrypDB:TEOVI_000070600"/>
<feature type="signal peptide" evidence="10">
    <location>
        <begin position="1"/>
        <end position="23"/>
    </location>
</feature>
<protein>
    <submittedName>
        <fullName evidence="12">Variant surface glycoprotein (VSG, atypical), putative</fullName>
    </submittedName>
</protein>
<dbReference type="EMBL" id="CZPT02001157">
    <property type="protein sequence ID" value="SCU69149.1"/>
    <property type="molecule type" value="Genomic_DNA"/>
</dbReference>
<evidence type="ECO:0000256" key="8">
    <source>
        <dbReference type="ARBA" id="ARBA00023288"/>
    </source>
</evidence>
<feature type="chain" id="PRO_5009235350" evidence="10">
    <location>
        <begin position="24"/>
        <end position="474"/>
    </location>
</feature>
<evidence type="ECO:0000256" key="4">
    <source>
        <dbReference type="ARBA" id="ARBA00022622"/>
    </source>
</evidence>
<evidence type="ECO:0000256" key="10">
    <source>
        <dbReference type="SAM" id="SignalP"/>
    </source>
</evidence>
<dbReference type="GO" id="GO:0098552">
    <property type="term" value="C:side of membrane"/>
    <property type="evidence" value="ECO:0007669"/>
    <property type="project" value="UniProtKB-KW"/>
</dbReference>
<comment type="function">
    <text evidence="1">VSG forms a coat on the surface of the parasite. The trypanosome evades the immune response of the host by expressing a series of antigenically distinct VSGs from an estimated 1000 VSG genes.</text>
</comment>
<dbReference type="AlphaFoldDB" id="A0A1G4IB64"/>
<organism evidence="12 13">
    <name type="scientific">Trypanosoma equiperdum</name>
    <dbReference type="NCBI Taxonomy" id="5694"/>
    <lineage>
        <taxon>Eukaryota</taxon>
        <taxon>Discoba</taxon>
        <taxon>Euglenozoa</taxon>
        <taxon>Kinetoplastea</taxon>
        <taxon>Metakinetoplastina</taxon>
        <taxon>Trypanosomatida</taxon>
        <taxon>Trypanosomatidae</taxon>
        <taxon>Trypanosoma</taxon>
    </lineage>
</organism>
<dbReference type="InterPro" id="IPR025932">
    <property type="entry name" value="Trypano_VSG_B_N_dom"/>
</dbReference>
<evidence type="ECO:0000259" key="11">
    <source>
        <dbReference type="Pfam" id="PF13206"/>
    </source>
</evidence>
<evidence type="ECO:0000256" key="5">
    <source>
        <dbReference type="ARBA" id="ARBA00022729"/>
    </source>
</evidence>
<dbReference type="SUPFAM" id="SSF118251">
    <property type="entry name" value="Variant surface glycoprotein MITAT 1.2, VSG 221, C-terminal domain"/>
    <property type="match status" value="1"/>
</dbReference>
<dbReference type="Pfam" id="PF13206">
    <property type="entry name" value="VSG_B"/>
    <property type="match status" value="1"/>
</dbReference>
<keyword evidence="5 10" id="KW-0732">Signal</keyword>
<dbReference type="GeneID" id="92374646"/>
<keyword evidence="8" id="KW-0449">Lipoprotein</keyword>
<evidence type="ECO:0000256" key="7">
    <source>
        <dbReference type="ARBA" id="ARBA00023180"/>
    </source>
</evidence>
<accession>A0A1G4IB64</accession>
<dbReference type="RefSeq" id="XP_067080173.1">
    <property type="nucleotide sequence ID" value="XM_067224072.1"/>
</dbReference>
<comment type="caution">
    <text evidence="12">The sequence shown here is derived from an EMBL/GenBank/DDBJ whole genome shotgun (WGS) entry which is preliminary data.</text>
</comment>
<evidence type="ECO:0000256" key="3">
    <source>
        <dbReference type="ARBA" id="ARBA00022475"/>
    </source>
</evidence>
<keyword evidence="7" id="KW-0325">Glycoprotein</keyword>
<keyword evidence="6" id="KW-0472">Membrane</keyword>
<keyword evidence="4" id="KW-0336">GPI-anchor</keyword>
<evidence type="ECO:0000256" key="1">
    <source>
        <dbReference type="ARBA" id="ARBA00002523"/>
    </source>
</evidence>
<gene>
    <name evidence="12" type="ORF">TEOVI_000070600</name>
</gene>
<feature type="domain" description="Trypanosome variant surface glycoprotein B-type N-terminal" evidence="11">
    <location>
        <begin position="13"/>
        <end position="359"/>
    </location>
</feature>
<keyword evidence="3" id="KW-1003">Cell membrane</keyword>
<sequence>MSQRPNTATAATALALVIASVDGAQDSNGRQHSILCRLLALATMQPQVPKITPETDDLVATLEELNFSTSDQRWKANFNFAANAEKASELPDRHKNQPYTTEWTALWPRWYRAGKAASDAGLGQATNKEYPPIADPIQQQAAHAAISRLLMKATALQQEISKLKRASGDFGTAAITAELQTAAYGRPGATAPDAPHSIPSLHDWDTGCTKQSAGTSLAGDAMCLCNGDETNPKECGVSGNWVQWNSQKTAEALFAPVTESCPGGKPDKLSGALVEAALADFTAALTEKSTGTEKVVVLGTTNGNKCDGSAAKLCVDYSDNFKKGPGTGVDKIKWAKHLRNAAELAEKSNVDVNKAHTLAVLAQALKIEATGVYTAAVQKSLVTPSDVKQQANDSKAREQTQGIAGNQKQQNTCQEETDKDKCTEKNGCEFKDGECKTKVAETTGGTDAKNTNTTGSNSFVVKKAPLLLAVLLLV</sequence>
<proteinExistence type="predicted"/>